<accession>A0A2Z6GAE8</accession>
<dbReference type="InterPro" id="IPR038726">
    <property type="entry name" value="PDDEXK_AddAB-type"/>
</dbReference>
<dbReference type="InterPro" id="IPR011604">
    <property type="entry name" value="PDDEXK-like_dom_sf"/>
</dbReference>
<reference evidence="2 3" key="1">
    <citation type="submission" date="2018-06" db="EMBL/GenBank/DDBJ databases">
        <title>OYT1 Genome Sequencing.</title>
        <authorList>
            <person name="Kato S."/>
            <person name="Itoh T."/>
            <person name="Ohkuma M."/>
        </authorList>
    </citation>
    <scope>NUCLEOTIDE SEQUENCE [LARGE SCALE GENOMIC DNA]</scope>
    <source>
        <strain evidence="2 3">OYT1</strain>
    </source>
</reference>
<dbReference type="AlphaFoldDB" id="A0A2Z6GAE8"/>
<keyword evidence="2" id="KW-0067">ATP-binding</keyword>
<evidence type="ECO:0000259" key="1">
    <source>
        <dbReference type="Pfam" id="PF12705"/>
    </source>
</evidence>
<keyword evidence="2" id="KW-0347">Helicase</keyword>
<dbReference type="Proteomes" id="UP000033070">
    <property type="component" value="Chromosome"/>
</dbReference>
<evidence type="ECO:0000313" key="3">
    <source>
        <dbReference type="Proteomes" id="UP000033070"/>
    </source>
</evidence>
<dbReference type="GO" id="GO:0004386">
    <property type="term" value="F:helicase activity"/>
    <property type="evidence" value="ECO:0007669"/>
    <property type="project" value="UniProtKB-KW"/>
</dbReference>
<feature type="domain" description="PD-(D/E)XK endonuclease-like" evidence="1">
    <location>
        <begin position="620"/>
        <end position="867"/>
    </location>
</feature>
<gene>
    <name evidence="2" type="ORF">OYT1_ch0870</name>
</gene>
<dbReference type="Pfam" id="PF12705">
    <property type="entry name" value="PDDEXK_1"/>
    <property type="match status" value="1"/>
</dbReference>
<keyword evidence="3" id="KW-1185">Reference proteome</keyword>
<dbReference type="EMBL" id="AP018738">
    <property type="protein sequence ID" value="BBE50433.1"/>
    <property type="molecule type" value="Genomic_DNA"/>
</dbReference>
<proteinExistence type="predicted"/>
<dbReference type="KEGG" id="fam:OYT1_ch0870"/>
<organism evidence="2 3">
    <name type="scientific">Ferriphaselus amnicola</name>
    <dbReference type="NCBI Taxonomy" id="1188319"/>
    <lineage>
        <taxon>Bacteria</taxon>
        <taxon>Pseudomonadati</taxon>
        <taxon>Pseudomonadota</taxon>
        <taxon>Betaproteobacteria</taxon>
        <taxon>Nitrosomonadales</taxon>
        <taxon>Gallionellaceae</taxon>
        <taxon>Ferriphaselus</taxon>
    </lineage>
</organism>
<keyword evidence="2" id="KW-0378">Hydrolase</keyword>
<name>A0A2Z6GAE8_9PROT</name>
<dbReference type="SUPFAM" id="SSF52540">
    <property type="entry name" value="P-loop containing nucleoside triphosphate hydrolases"/>
    <property type="match status" value="1"/>
</dbReference>
<keyword evidence="2" id="KW-0547">Nucleotide-binding</keyword>
<evidence type="ECO:0000313" key="2">
    <source>
        <dbReference type="EMBL" id="BBE50433.1"/>
    </source>
</evidence>
<sequence>MPLSESLSPYDLIAQQLLRDHPPPDLRHVVILLPNYHVAQPLVQRLAALSGVSALLLPQLTTFTDWVQNVPLTQAVVSDSARLASLYQALRKQGWFEQADLWALARELLTLMDELTRQHVNLPKDEAAFQAQLEHAYQARKNNALQFEARVVHELWHAMSSSSELDGVAAYQQRLATLAAQASAPLYVLLTSDLSTPETRFLQVYAERAPVRIFDLRVLAAGDVEAQTLSSSNPLSTFDLRLATDFSLFPAHGLEQEAQAADLQIRRWLLAGKRSIALVAQDRLVARRVRALLERAQILVQDETGWTFATLAVSAVLMRWLEAVQGDFYYQDVLDLMKSPYVFADQPASERKQAVYQLERLLREHQVSARLEEFQRLAESDELRHALLRLQQAAQRLPTGREFTLTGWLERLEQSLDSLGVLTGWAQDAAGRELLQLLAEWREELADDRSRFSFGEWRRWLAQQLDLNTFRDSSVESPVVFTHLAATRWRRFDAVLLLGCDADHLPGDLSGGQWFNDAVRGALGLPVTAQKVQQVQDDLRGLLALNDTVLVTWQETKNGEPNLLSPWLELLRVQLQDDLIERELAPLLERGQVQPEPSSPLQSLTMPQPAAPAKLLPIKISPSGYNTLMACPYQYYARYILRLDELDEVREALDKRDYGTWVHEILQRFHGERPQLSGLPRVELEATLARISDEVFAVAVQHDFLAHGWRLRWQAQQAAYLDWQLENEQNGWHFAAAEQGYQLAVDDDLLLHGRLDRLDTQADGAQRVLDYKTKDKNSLTGLLKQTGEDVQLASYAAMSESAEATFVALDDSKAVVNVQPEQAMDELAALNLARLKEIFSQLRAGTTLPANGVDKACEYCAMKGLCRKGWWAAE</sequence>
<dbReference type="InterPro" id="IPR027417">
    <property type="entry name" value="P-loop_NTPase"/>
</dbReference>
<dbReference type="STRING" id="1188319.OYT1_01739"/>
<protein>
    <submittedName>
        <fullName evidence="2">ATP-dependent helicase/deoxyribonuclease subunit B</fullName>
    </submittedName>
</protein>
<dbReference type="Gene3D" id="3.90.320.10">
    <property type="match status" value="1"/>
</dbReference>